<evidence type="ECO:0000259" key="3">
    <source>
        <dbReference type="Pfam" id="PF04024"/>
    </source>
</evidence>
<feature type="transmembrane region" description="Helical" evidence="2">
    <location>
        <begin position="408"/>
        <end position="426"/>
    </location>
</feature>
<evidence type="ECO:0000256" key="2">
    <source>
        <dbReference type="SAM" id="Phobius"/>
    </source>
</evidence>
<dbReference type="RefSeq" id="WP_189168953.1">
    <property type="nucleotide sequence ID" value="NZ_BMQB01000002.1"/>
</dbReference>
<feature type="compositionally biased region" description="Pro residues" evidence="1">
    <location>
        <begin position="10"/>
        <end position="21"/>
    </location>
</feature>
<name>A0A8J3B479_9ACTN</name>
<feature type="transmembrane region" description="Helical" evidence="2">
    <location>
        <begin position="377"/>
        <end position="396"/>
    </location>
</feature>
<feature type="compositionally biased region" description="Gly residues" evidence="1">
    <location>
        <begin position="124"/>
        <end position="138"/>
    </location>
</feature>
<sequence length="574" mass="56047">MSDDRTDRTGPPPTDPPPPGPAAADHWYRPDTDAPGSDDPTAQLPRTTDRPDADPVPGAHSGGPGAADPVADAGAGAGRATSADAPVGSGAGAAADPADGLGAPPPGAGGATGFGPSTSADDGSGPGRGPAAGTGTGSGPAADAGSGGEAWAGAGAAGGPGGGPSAGTGGPGPLFRHGLVRPVRGRYLTGVCAGLGRVTGTDPILWRIVLSVLGLFGVGILLYLILWLISPAEGDTGSPVDALLGRGRSSTPNGVTVAVAVGTVIAFGVTIGNGGALVLAAAVLIAIALLANRATGTGPTVLSRIGLGPEPGTSFFGPVPAGSPATPPRPPAPAPAPPATPAYTAPFAPHGPWGGPPAPPAPPPAPRPAKRPRERSPLGLITISVALLALGALGVLDLADVRAIEGGTYVATALGVTGLGLLAGAWIGRARALIPLGLVLLIALGGASAAHHWDREVGTAAIVWAPRTVAEVQPAYERRFGEGTLDLSRVNFAGTTTAVNATAEVAHLRIVVPPTVNVTTSSRVQAGRVSVFGFDQRTGWDTTATRTDQGTGGTAGGTLELNLTARAGNVEVTR</sequence>
<feature type="region of interest" description="Disordered" evidence="1">
    <location>
        <begin position="1"/>
        <end position="174"/>
    </location>
</feature>
<dbReference type="Pfam" id="PF04024">
    <property type="entry name" value="PspC"/>
    <property type="match status" value="1"/>
</dbReference>
<dbReference type="AlphaFoldDB" id="A0A8J3B479"/>
<feature type="transmembrane region" description="Helical" evidence="2">
    <location>
        <begin position="257"/>
        <end position="290"/>
    </location>
</feature>
<dbReference type="InterPro" id="IPR007168">
    <property type="entry name" value="Phageshock_PspC_N"/>
</dbReference>
<dbReference type="Proteomes" id="UP000649739">
    <property type="component" value="Unassembled WGS sequence"/>
</dbReference>
<reference evidence="4" key="1">
    <citation type="journal article" date="2014" name="Int. J. Syst. Evol. Microbiol.">
        <title>Complete genome sequence of Corynebacterium casei LMG S-19264T (=DSM 44701T), isolated from a smear-ripened cheese.</title>
        <authorList>
            <consortium name="US DOE Joint Genome Institute (JGI-PGF)"/>
            <person name="Walter F."/>
            <person name="Albersmeier A."/>
            <person name="Kalinowski J."/>
            <person name="Ruckert C."/>
        </authorList>
    </citation>
    <scope>NUCLEOTIDE SEQUENCE</scope>
    <source>
        <strain evidence="4">JCM 3090</strain>
    </source>
</reference>
<feature type="compositionally biased region" description="Pro residues" evidence="1">
    <location>
        <begin position="325"/>
        <end position="340"/>
    </location>
</feature>
<keyword evidence="2" id="KW-0472">Membrane</keyword>
<accession>A0A8J3B479</accession>
<feature type="transmembrane region" description="Helical" evidence="2">
    <location>
        <begin position="433"/>
        <end position="453"/>
    </location>
</feature>
<feature type="compositionally biased region" description="Low complexity" evidence="1">
    <location>
        <begin position="66"/>
        <end position="102"/>
    </location>
</feature>
<protein>
    <recommendedName>
        <fullName evidence="3">Phage shock protein PspC N-terminal domain-containing protein</fullName>
    </recommendedName>
</protein>
<feature type="transmembrane region" description="Helical" evidence="2">
    <location>
        <begin position="204"/>
        <end position="229"/>
    </location>
</feature>
<keyword evidence="5" id="KW-1185">Reference proteome</keyword>
<comment type="caution">
    <text evidence="4">The sequence shown here is derived from an EMBL/GenBank/DDBJ whole genome shotgun (WGS) entry which is preliminary data.</text>
</comment>
<gene>
    <name evidence="4" type="ORF">GCM10010123_11050</name>
</gene>
<organism evidence="4 5">
    <name type="scientific">Pilimelia anulata</name>
    <dbReference type="NCBI Taxonomy" id="53371"/>
    <lineage>
        <taxon>Bacteria</taxon>
        <taxon>Bacillati</taxon>
        <taxon>Actinomycetota</taxon>
        <taxon>Actinomycetes</taxon>
        <taxon>Micromonosporales</taxon>
        <taxon>Micromonosporaceae</taxon>
        <taxon>Pilimelia</taxon>
    </lineage>
</organism>
<evidence type="ECO:0000256" key="1">
    <source>
        <dbReference type="SAM" id="MobiDB-lite"/>
    </source>
</evidence>
<proteinExistence type="predicted"/>
<feature type="compositionally biased region" description="Low complexity" evidence="1">
    <location>
        <begin position="341"/>
        <end position="351"/>
    </location>
</feature>
<feature type="compositionally biased region" description="Low complexity" evidence="1">
    <location>
        <begin position="114"/>
        <end position="123"/>
    </location>
</feature>
<evidence type="ECO:0000313" key="4">
    <source>
        <dbReference type="EMBL" id="GGJ83217.1"/>
    </source>
</evidence>
<keyword evidence="2" id="KW-0812">Transmembrane</keyword>
<dbReference type="EMBL" id="BMQB01000002">
    <property type="protein sequence ID" value="GGJ83217.1"/>
    <property type="molecule type" value="Genomic_DNA"/>
</dbReference>
<feature type="domain" description="Phage shock protein PspC N-terminal" evidence="3">
    <location>
        <begin position="179"/>
        <end position="233"/>
    </location>
</feature>
<feature type="compositionally biased region" description="Gly residues" evidence="1">
    <location>
        <begin position="145"/>
        <end position="172"/>
    </location>
</feature>
<evidence type="ECO:0000313" key="5">
    <source>
        <dbReference type="Proteomes" id="UP000649739"/>
    </source>
</evidence>
<reference evidence="4" key="2">
    <citation type="submission" date="2020-09" db="EMBL/GenBank/DDBJ databases">
        <authorList>
            <person name="Sun Q."/>
            <person name="Ohkuma M."/>
        </authorList>
    </citation>
    <scope>NUCLEOTIDE SEQUENCE</scope>
    <source>
        <strain evidence="4">JCM 3090</strain>
    </source>
</reference>
<feature type="compositionally biased region" description="Pro residues" evidence="1">
    <location>
        <begin position="354"/>
        <end position="367"/>
    </location>
</feature>
<keyword evidence="2" id="KW-1133">Transmembrane helix</keyword>
<feature type="region of interest" description="Disordered" evidence="1">
    <location>
        <begin position="316"/>
        <end position="374"/>
    </location>
</feature>